<dbReference type="GO" id="GO:0016787">
    <property type="term" value="F:hydrolase activity"/>
    <property type="evidence" value="ECO:0007669"/>
    <property type="project" value="UniProtKB-KW"/>
</dbReference>
<reference evidence="5" key="1">
    <citation type="submission" date="2024-02" db="EMBL/GenBank/DDBJ databases">
        <title>Tomenella chthoni gen. nov. sp. nov., a member of the family Jonesiaceae isolated from bat guano.</title>
        <authorList>
            <person name="Miller S.L."/>
            <person name="King J."/>
            <person name="Sankaranarayanan K."/>
            <person name="Lawson P.A."/>
        </authorList>
    </citation>
    <scope>NUCLEOTIDE SEQUENCE</scope>
    <source>
        <strain evidence="5">BS-20</strain>
    </source>
</reference>
<gene>
    <name evidence="5" type="ORF">V5R04_13870</name>
</gene>
<name>A0AAU7DVH7_9MICO</name>
<dbReference type="EC" id="3.1.1.-" evidence="3"/>
<feature type="domain" description="Carboxylesterase type B" evidence="4">
    <location>
        <begin position="6"/>
        <end position="467"/>
    </location>
</feature>
<evidence type="ECO:0000256" key="1">
    <source>
        <dbReference type="ARBA" id="ARBA00005964"/>
    </source>
</evidence>
<dbReference type="InterPro" id="IPR029058">
    <property type="entry name" value="AB_hydrolase_fold"/>
</dbReference>
<comment type="similarity">
    <text evidence="1 3">Belongs to the type-B carboxylesterase/lipase family.</text>
</comment>
<dbReference type="PROSITE" id="PS00122">
    <property type="entry name" value="CARBOXYLESTERASE_B_1"/>
    <property type="match status" value="1"/>
</dbReference>
<dbReference type="InterPro" id="IPR050309">
    <property type="entry name" value="Type-B_Carboxylest/Lipase"/>
</dbReference>
<protein>
    <recommendedName>
        <fullName evidence="3">Carboxylic ester hydrolase</fullName>
        <ecNumber evidence="3">3.1.1.-</ecNumber>
    </recommendedName>
</protein>
<evidence type="ECO:0000259" key="4">
    <source>
        <dbReference type="Pfam" id="PF00135"/>
    </source>
</evidence>
<evidence type="ECO:0000313" key="5">
    <source>
        <dbReference type="EMBL" id="XBH21282.1"/>
    </source>
</evidence>
<sequence length="500" mass="52840">MSAADRPIVDTARGSVQGVWRENSAAFLGIPFAQPPVGELRFAAPVPHQPWTGILDASSHGATPQRVPYAPETLIPEPSIAGESTLNVNVFTPQLGVATSKDGGTTASALPVLVFFHGGAYVAGSPASPWYDGSGFNQDSVVTVTVSYRLGFDGFGWISDAPHNRAVRDWLLALEWVQDNIVAFGGDPDQVTLAGQSAGGGVVLTLLTMPSAQHLFARVISLSGVTTTQSLEAAQDYGTRFAALGGVAPTRSGFGTLSELQIIDLQDQMAQEAASGDPLEDLFAMVRDGLVLAPYVDGDLIPYPTVEGIGHGIGADKQVLLGSADQEFNGNLAQAGPALEGQSTEQVLARLGMSETTSGSYLQSHPGLTQIEIVGQAVSDLLFRVWALKVAQARAAQDPRSLTWVYRFGWISPTMGVSCHCLDLPFFFNAPAAPGAAKLLGETPPASLVRDFHGTAADFVHGRAPQWQPWIQNTRQAYLFAVPGMLISNAYTDIDMLAIG</sequence>
<evidence type="ECO:0000256" key="2">
    <source>
        <dbReference type="ARBA" id="ARBA00022801"/>
    </source>
</evidence>
<dbReference type="Pfam" id="PF00135">
    <property type="entry name" value="COesterase"/>
    <property type="match status" value="1"/>
</dbReference>
<organism evidence="5">
    <name type="scientific">Jonesiaceae bacterium BS-20</name>
    <dbReference type="NCBI Taxonomy" id="3120821"/>
    <lineage>
        <taxon>Bacteria</taxon>
        <taxon>Bacillati</taxon>
        <taxon>Actinomycetota</taxon>
        <taxon>Actinomycetes</taxon>
        <taxon>Micrococcales</taxon>
        <taxon>Jonesiaceae</taxon>
    </lineage>
</organism>
<dbReference type="PANTHER" id="PTHR11559">
    <property type="entry name" value="CARBOXYLESTERASE"/>
    <property type="match status" value="1"/>
</dbReference>
<accession>A0AAU7DVH7</accession>
<keyword evidence="2 3" id="KW-0378">Hydrolase</keyword>
<evidence type="ECO:0000256" key="3">
    <source>
        <dbReference type="RuleBase" id="RU361235"/>
    </source>
</evidence>
<dbReference type="SUPFAM" id="SSF53474">
    <property type="entry name" value="alpha/beta-Hydrolases"/>
    <property type="match status" value="1"/>
</dbReference>
<proteinExistence type="inferred from homology"/>
<dbReference type="Gene3D" id="3.40.50.1820">
    <property type="entry name" value="alpha/beta hydrolase"/>
    <property type="match status" value="1"/>
</dbReference>
<dbReference type="EMBL" id="CP146203">
    <property type="protein sequence ID" value="XBH21282.1"/>
    <property type="molecule type" value="Genomic_DNA"/>
</dbReference>
<dbReference type="AlphaFoldDB" id="A0AAU7DVH7"/>
<dbReference type="InterPro" id="IPR019826">
    <property type="entry name" value="Carboxylesterase_B_AS"/>
</dbReference>
<dbReference type="InterPro" id="IPR002018">
    <property type="entry name" value="CarbesteraseB"/>
</dbReference>